<feature type="transmembrane region" description="Helical" evidence="6">
    <location>
        <begin position="41"/>
        <end position="62"/>
    </location>
</feature>
<dbReference type="InterPro" id="IPR001547">
    <property type="entry name" value="Glyco_hydro_5"/>
</dbReference>
<keyword evidence="5" id="KW-0326">Glycosidase</keyword>
<keyword evidence="4" id="KW-0378">Hydrolase</keyword>
<dbReference type="PANTHER" id="PTHR31451">
    <property type="match status" value="1"/>
</dbReference>
<dbReference type="Pfam" id="PF26410">
    <property type="entry name" value="GH5_mannosidase"/>
    <property type="match status" value="1"/>
</dbReference>
<organism evidence="8 9">
    <name type="scientific">Hevea brasiliensis</name>
    <name type="common">Para rubber tree</name>
    <name type="synonym">Siphonia brasiliensis</name>
    <dbReference type="NCBI Taxonomy" id="3981"/>
    <lineage>
        <taxon>Eukaryota</taxon>
        <taxon>Viridiplantae</taxon>
        <taxon>Streptophyta</taxon>
        <taxon>Embryophyta</taxon>
        <taxon>Tracheophyta</taxon>
        <taxon>Spermatophyta</taxon>
        <taxon>Magnoliopsida</taxon>
        <taxon>eudicotyledons</taxon>
        <taxon>Gunneridae</taxon>
        <taxon>Pentapetalae</taxon>
        <taxon>rosids</taxon>
        <taxon>fabids</taxon>
        <taxon>Malpighiales</taxon>
        <taxon>Euphorbiaceae</taxon>
        <taxon>Crotonoideae</taxon>
        <taxon>Micrandreae</taxon>
        <taxon>Hevea</taxon>
    </lineage>
</organism>
<dbReference type="AlphaFoldDB" id="A0A6A6KP38"/>
<evidence type="ECO:0000256" key="3">
    <source>
        <dbReference type="ARBA" id="ARBA00012706"/>
    </source>
</evidence>
<accession>A0A6A6KP38</accession>
<protein>
    <recommendedName>
        <fullName evidence="3">mannan endo-1,4-beta-mannosidase</fullName>
        <ecNumber evidence="3">3.2.1.78</ecNumber>
    </recommendedName>
</protein>
<dbReference type="SUPFAM" id="SSF51445">
    <property type="entry name" value="(Trans)glycosidases"/>
    <property type="match status" value="1"/>
</dbReference>
<keyword evidence="6" id="KW-0472">Membrane</keyword>
<evidence type="ECO:0000256" key="6">
    <source>
        <dbReference type="SAM" id="Phobius"/>
    </source>
</evidence>
<comment type="caution">
    <text evidence="8">The sequence shown here is derived from an EMBL/GenBank/DDBJ whole genome shotgun (WGS) entry which is preliminary data.</text>
</comment>
<name>A0A6A6KP38_HEVBR</name>
<keyword evidence="6" id="KW-1133">Transmembrane helix</keyword>
<reference evidence="8 9" key="1">
    <citation type="journal article" date="2020" name="Mol. Plant">
        <title>The Chromosome-Based Rubber Tree Genome Provides New Insights into Spurge Genome Evolution and Rubber Biosynthesis.</title>
        <authorList>
            <person name="Liu J."/>
            <person name="Shi C."/>
            <person name="Shi C.C."/>
            <person name="Li W."/>
            <person name="Zhang Q.J."/>
            <person name="Zhang Y."/>
            <person name="Li K."/>
            <person name="Lu H.F."/>
            <person name="Shi C."/>
            <person name="Zhu S.T."/>
            <person name="Xiao Z.Y."/>
            <person name="Nan H."/>
            <person name="Yue Y."/>
            <person name="Zhu X.G."/>
            <person name="Wu Y."/>
            <person name="Hong X.N."/>
            <person name="Fan G.Y."/>
            <person name="Tong Y."/>
            <person name="Zhang D."/>
            <person name="Mao C.L."/>
            <person name="Liu Y.L."/>
            <person name="Hao S.J."/>
            <person name="Liu W.Q."/>
            <person name="Lv M.Q."/>
            <person name="Zhang H.B."/>
            <person name="Liu Y."/>
            <person name="Hu-Tang G.R."/>
            <person name="Wang J.P."/>
            <person name="Wang J.H."/>
            <person name="Sun Y.H."/>
            <person name="Ni S.B."/>
            <person name="Chen W.B."/>
            <person name="Zhang X.C."/>
            <person name="Jiao Y.N."/>
            <person name="Eichler E.E."/>
            <person name="Li G.H."/>
            <person name="Liu X."/>
            <person name="Gao L.Z."/>
        </authorList>
    </citation>
    <scope>NUCLEOTIDE SEQUENCE [LARGE SCALE GENOMIC DNA]</scope>
    <source>
        <strain evidence="9">cv. GT1</strain>
        <tissue evidence="8">Leaf</tissue>
    </source>
</reference>
<evidence type="ECO:0000259" key="7">
    <source>
        <dbReference type="Pfam" id="PF26410"/>
    </source>
</evidence>
<comment type="similarity">
    <text evidence="2">Belongs to the glycosyl hydrolase 5 (cellulase A) family.</text>
</comment>
<dbReference type="InterPro" id="IPR017853">
    <property type="entry name" value="GH"/>
</dbReference>
<dbReference type="GO" id="GO:0016985">
    <property type="term" value="F:mannan endo-1,4-beta-mannosidase activity"/>
    <property type="evidence" value="ECO:0007669"/>
    <property type="project" value="UniProtKB-EC"/>
</dbReference>
<evidence type="ECO:0000313" key="8">
    <source>
        <dbReference type="EMBL" id="KAF2290762.1"/>
    </source>
</evidence>
<proteinExistence type="inferred from homology"/>
<feature type="domain" description="Glycoside hydrolase family 5" evidence="7">
    <location>
        <begin position="55"/>
        <end position="98"/>
    </location>
</feature>
<keyword evidence="9" id="KW-1185">Reference proteome</keyword>
<dbReference type="InterPro" id="IPR045053">
    <property type="entry name" value="MAN-like"/>
</dbReference>
<evidence type="ECO:0000256" key="4">
    <source>
        <dbReference type="ARBA" id="ARBA00022801"/>
    </source>
</evidence>
<comment type="catalytic activity">
    <reaction evidence="1">
        <text>Random hydrolysis of (1-&gt;4)-beta-D-mannosidic linkages in mannans, galactomannans and glucomannans.</text>
        <dbReference type="EC" id="3.2.1.78"/>
    </reaction>
</comment>
<evidence type="ECO:0000313" key="9">
    <source>
        <dbReference type="Proteomes" id="UP000467840"/>
    </source>
</evidence>
<gene>
    <name evidence="8" type="ORF">GH714_015345</name>
</gene>
<evidence type="ECO:0000256" key="2">
    <source>
        <dbReference type="ARBA" id="ARBA00005641"/>
    </source>
</evidence>
<dbReference type="PANTHER" id="PTHR31451:SF64">
    <property type="entry name" value="MANNAN ENDO-1,4-BETA-MANNOSIDASE 7"/>
    <property type="match status" value="1"/>
</dbReference>
<evidence type="ECO:0000256" key="5">
    <source>
        <dbReference type="ARBA" id="ARBA00023295"/>
    </source>
</evidence>
<dbReference type="Gene3D" id="3.20.20.80">
    <property type="entry name" value="Glycosidases"/>
    <property type="match status" value="1"/>
</dbReference>
<dbReference type="EC" id="3.2.1.78" evidence="3"/>
<keyword evidence="6" id="KW-0812">Transmembrane</keyword>
<dbReference type="Proteomes" id="UP000467840">
    <property type="component" value="Chromosome 2"/>
</dbReference>
<sequence>MYVASDPSLRHKVSSAFHQAATHGLTVARIWAFSDGCYEPLQFTILMIWVPFVGLKGLDFVIAEARRYGIKLTLSLANNYDSFGGKKQYVNWARNQGQYLSSDDDFFRHPGLDVSIST</sequence>
<dbReference type="EMBL" id="JAAGAX010000015">
    <property type="protein sequence ID" value="KAF2290762.1"/>
    <property type="molecule type" value="Genomic_DNA"/>
</dbReference>
<evidence type="ECO:0000256" key="1">
    <source>
        <dbReference type="ARBA" id="ARBA00001678"/>
    </source>
</evidence>